<feature type="compositionally biased region" description="Pro residues" evidence="1">
    <location>
        <begin position="16"/>
        <end position="33"/>
    </location>
</feature>
<organism evidence="2 3">
    <name type="scientific">Portunus trituberculatus</name>
    <name type="common">Swimming crab</name>
    <name type="synonym">Neptunus trituberculatus</name>
    <dbReference type="NCBI Taxonomy" id="210409"/>
    <lineage>
        <taxon>Eukaryota</taxon>
        <taxon>Metazoa</taxon>
        <taxon>Ecdysozoa</taxon>
        <taxon>Arthropoda</taxon>
        <taxon>Crustacea</taxon>
        <taxon>Multicrustacea</taxon>
        <taxon>Malacostraca</taxon>
        <taxon>Eumalacostraca</taxon>
        <taxon>Eucarida</taxon>
        <taxon>Decapoda</taxon>
        <taxon>Pleocyemata</taxon>
        <taxon>Brachyura</taxon>
        <taxon>Eubrachyura</taxon>
        <taxon>Portunoidea</taxon>
        <taxon>Portunidae</taxon>
        <taxon>Portuninae</taxon>
        <taxon>Portunus</taxon>
    </lineage>
</organism>
<name>A0A5B7IU26_PORTR</name>
<feature type="region of interest" description="Disordered" evidence="1">
    <location>
        <begin position="1"/>
        <end position="45"/>
    </location>
</feature>
<evidence type="ECO:0000313" key="2">
    <source>
        <dbReference type="EMBL" id="MPC83694.1"/>
    </source>
</evidence>
<dbReference type="EMBL" id="VSRR010063187">
    <property type="protein sequence ID" value="MPC83694.1"/>
    <property type="molecule type" value="Genomic_DNA"/>
</dbReference>
<evidence type="ECO:0000256" key="1">
    <source>
        <dbReference type="SAM" id="MobiDB-lite"/>
    </source>
</evidence>
<reference evidence="2 3" key="1">
    <citation type="submission" date="2019-05" db="EMBL/GenBank/DDBJ databases">
        <title>Another draft genome of Portunus trituberculatus and its Hox gene families provides insights of decapod evolution.</title>
        <authorList>
            <person name="Jeong J.-H."/>
            <person name="Song I."/>
            <person name="Kim S."/>
            <person name="Choi T."/>
            <person name="Kim D."/>
            <person name="Ryu S."/>
            <person name="Kim W."/>
        </authorList>
    </citation>
    <scope>NUCLEOTIDE SEQUENCE [LARGE SCALE GENOMIC DNA]</scope>
    <source>
        <tissue evidence="2">Muscle</tissue>
    </source>
</reference>
<accession>A0A5B7IU26</accession>
<sequence length="91" mass="9717">MNTIFLEPRSLLTPRSLPPPIPNLPAPPQPAPSSAPSSSTPAHFTMLYPAQPDTCPLLSTPPPVTCSPLQHSFTSNSASLFYVINSHNGRL</sequence>
<gene>
    <name evidence="2" type="ORF">E2C01_078409</name>
</gene>
<dbReference type="AlphaFoldDB" id="A0A5B7IU26"/>
<proteinExistence type="predicted"/>
<comment type="caution">
    <text evidence="2">The sequence shown here is derived from an EMBL/GenBank/DDBJ whole genome shotgun (WGS) entry which is preliminary data.</text>
</comment>
<protein>
    <submittedName>
        <fullName evidence="2">Uncharacterized protein</fullName>
    </submittedName>
</protein>
<evidence type="ECO:0000313" key="3">
    <source>
        <dbReference type="Proteomes" id="UP000324222"/>
    </source>
</evidence>
<dbReference type="Proteomes" id="UP000324222">
    <property type="component" value="Unassembled WGS sequence"/>
</dbReference>
<keyword evidence="3" id="KW-1185">Reference proteome</keyword>